<organism evidence="1 2">
    <name type="scientific">Sinomonas cyclohexanicum</name>
    <name type="common">Corynebacterium cyclohexanicum</name>
    <dbReference type="NCBI Taxonomy" id="322009"/>
    <lineage>
        <taxon>Bacteria</taxon>
        <taxon>Bacillati</taxon>
        <taxon>Actinomycetota</taxon>
        <taxon>Actinomycetes</taxon>
        <taxon>Micrococcales</taxon>
        <taxon>Micrococcaceae</taxon>
        <taxon>Sinomonas</taxon>
    </lineage>
</organism>
<name>A0ABM7PYT3_SINCY</name>
<keyword evidence="2" id="KW-1185">Reference proteome</keyword>
<dbReference type="EMBL" id="AP024525">
    <property type="protein sequence ID" value="BCT77230.1"/>
    <property type="molecule type" value="Genomic_DNA"/>
</dbReference>
<dbReference type="Proteomes" id="UP001319861">
    <property type="component" value="Chromosome"/>
</dbReference>
<gene>
    <name evidence="1" type="ORF">SCMU_30720</name>
</gene>
<evidence type="ECO:0000313" key="2">
    <source>
        <dbReference type="Proteomes" id="UP001319861"/>
    </source>
</evidence>
<dbReference type="RefSeq" id="WP_229229952.1">
    <property type="nucleotide sequence ID" value="NZ_AP024525.1"/>
</dbReference>
<accession>A0ABM7PYT3</accession>
<evidence type="ECO:0000313" key="1">
    <source>
        <dbReference type="EMBL" id="BCT77230.1"/>
    </source>
</evidence>
<sequence>MPEQETAPTATVTDDPAPGEARLPVVKAIAVPGLPAGIRWWEACGGWSARYSLGTF</sequence>
<proteinExistence type="predicted"/>
<protein>
    <submittedName>
        <fullName evidence="1">Uncharacterized protein</fullName>
    </submittedName>
</protein>
<reference evidence="1 2" key="1">
    <citation type="journal article" date="2021" name="J. Biosci. Bioeng.">
        <title>Identification and characterization of a chc gene cluster responsible for the aromatization pathway of cyclohexanecarboxylate degradation in Sinomonas cyclohexanicum ATCC 51369.</title>
        <authorList>
            <person name="Yamamoto T."/>
            <person name="Hasegawa Y."/>
            <person name="Lau P.C.K."/>
            <person name="Iwaki H."/>
        </authorList>
    </citation>
    <scope>NUCLEOTIDE SEQUENCE [LARGE SCALE GENOMIC DNA]</scope>
    <source>
        <strain evidence="1 2">ATCC 51369</strain>
    </source>
</reference>